<dbReference type="Proteomes" id="UP000693970">
    <property type="component" value="Unassembled WGS sequence"/>
</dbReference>
<keyword evidence="6" id="KW-1133">Transmembrane helix</keyword>
<feature type="compositionally biased region" description="Basic and acidic residues" evidence="5">
    <location>
        <begin position="1"/>
        <end position="21"/>
    </location>
</feature>
<keyword evidence="6" id="KW-0812">Transmembrane</keyword>
<comment type="similarity">
    <text evidence="1">Belongs to the GDA1/CD39 NTPase family.</text>
</comment>
<dbReference type="PANTHER" id="PTHR11782">
    <property type="entry name" value="ADENOSINE/GUANOSINE DIPHOSPHATASE"/>
    <property type="match status" value="1"/>
</dbReference>
<dbReference type="GO" id="GO:0017110">
    <property type="term" value="F:nucleoside diphosphate phosphatase activity"/>
    <property type="evidence" value="ECO:0007669"/>
    <property type="project" value="TreeGrafter"/>
</dbReference>
<feature type="active site" description="Proton acceptor" evidence="3">
    <location>
        <position position="251"/>
    </location>
</feature>
<keyword evidence="4" id="KW-0067">ATP-binding</keyword>
<proteinExistence type="inferred from homology"/>
<keyword evidence="4" id="KW-0547">Nucleotide-binding</keyword>
<feature type="binding site" evidence="4">
    <location>
        <begin position="290"/>
        <end position="294"/>
    </location>
    <ligand>
        <name>ATP</name>
        <dbReference type="ChEBI" id="CHEBI:30616"/>
    </ligand>
</feature>
<reference evidence="7" key="2">
    <citation type="submission" date="2021-04" db="EMBL/GenBank/DDBJ databases">
        <authorList>
            <person name="Podell S."/>
        </authorList>
    </citation>
    <scope>NUCLEOTIDE SEQUENCE</scope>
    <source>
        <strain evidence="7">Hildebrandi</strain>
    </source>
</reference>
<dbReference type="CDD" id="cd24003">
    <property type="entry name" value="ASKHA_NBD_GDA1_CD39_NTPase"/>
    <property type="match status" value="1"/>
</dbReference>
<feature type="region of interest" description="Disordered" evidence="5">
    <location>
        <begin position="1"/>
        <end position="36"/>
    </location>
</feature>
<protein>
    <submittedName>
        <fullName evidence="7">GDA1/CD39 nucleoside phosphatase family protein</fullName>
    </submittedName>
</protein>
<evidence type="ECO:0000256" key="6">
    <source>
        <dbReference type="SAM" id="Phobius"/>
    </source>
</evidence>
<evidence type="ECO:0000256" key="1">
    <source>
        <dbReference type="ARBA" id="ARBA00009283"/>
    </source>
</evidence>
<keyword evidence="6" id="KW-0472">Membrane</keyword>
<evidence type="ECO:0000256" key="3">
    <source>
        <dbReference type="PIRSR" id="PIRSR600407-1"/>
    </source>
</evidence>
<dbReference type="Pfam" id="PF01150">
    <property type="entry name" value="GDA1_CD39"/>
    <property type="match status" value="1"/>
</dbReference>
<dbReference type="PANTHER" id="PTHR11782:SF83">
    <property type="entry name" value="GUANOSINE-DIPHOSPHATASE"/>
    <property type="match status" value="1"/>
</dbReference>
<dbReference type="GO" id="GO:0005524">
    <property type="term" value="F:ATP binding"/>
    <property type="evidence" value="ECO:0007669"/>
    <property type="project" value="UniProtKB-KW"/>
</dbReference>
<dbReference type="GO" id="GO:0009134">
    <property type="term" value="P:nucleoside diphosphate catabolic process"/>
    <property type="evidence" value="ECO:0007669"/>
    <property type="project" value="TreeGrafter"/>
</dbReference>
<evidence type="ECO:0000313" key="8">
    <source>
        <dbReference type="Proteomes" id="UP000693970"/>
    </source>
</evidence>
<accession>A0A9K3L7C4</accession>
<reference evidence="7" key="1">
    <citation type="journal article" date="2021" name="Sci. Rep.">
        <title>Diploid genomic architecture of Nitzschia inconspicua, an elite biomass production diatom.</title>
        <authorList>
            <person name="Oliver A."/>
            <person name="Podell S."/>
            <person name="Pinowska A."/>
            <person name="Traller J.C."/>
            <person name="Smith S.R."/>
            <person name="McClure R."/>
            <person name="Beliaev A."/>
            <person name="Bohutskyi P."/>
            <person name="Hill E.A."/>
            <person name="Rabines A."/>
            <person name="Zheng H."/>
            <person name="Allen L.Z."/>
            <person name="Kuo A."/>
            <person name="Grigoriev I.V."/>
            <person name="Allen A.E."/>
            <person name="Hazlebeck D."/>
            <person name="Allen E.E."/>
        </authorList>
    </citation>
    <scope>NUCLEOTIDE SEQUENCE</scope>
    <source>
        <strain evidence="7">Hildebrandi</strain>
    </source>
</reference>
<sequence length="626" mass="72001">MERHPIEAEESWRSFQEHQQKLEQSSPQQRRYLKHHKKQLEEDVSLDFDSNTDLLKLEQAKEKAYLFKVEKSAADNQRKAEKAHKKRMKELYTNSGIARDTVHGFMIDAGSTGSRIHLFEWEPRVLHSHRDVQDALSGHKLSFPNSQSRWSDRLRPGIASFASIKNDDELQKAVADYLAPLLEFAKMVLREKKDNFSSFPIFFRATAGMRTLDKNDRFRVLDAVRSLFNNPAYSPFYFEDEFARCLSGEEEAVFGFAGTNFIMGNLLQDSQGAGTVVNPRLTYGALDMGGASTQISFYEPHEDIMAGLFKLQIGQGKHWNIYAHSFLYFGMNEARGRFQAKLLAGYNDTARLLTGVENPCLPGGSRQEVRLNIHYDKDGKETWIPQSGVSVNGFYQGLLKNENTTGDFGTCLQYTRDLLHLEDNNWCDFAHRNECSYDGVSMPDLPRQSEHFGEFLAISNYFHVWQFLGLPKKATLEQLYNSTEYICSMSKDELFEFNNEHAKVDDNDVEDYCFRSSYVFNVLRNGYGFEMDEHITATDVINGQKVGWALGAMLYEINTFPWSYERARDDELSDMAFTNASKSQQRGQMLEGVFMACILLVLLAGLHVVLDVRRRRRNREEYLSLK</sequence>
<evidence type="ECO:0000256" key="4">
    <source>
        <dbReference type="PIRSR" id="PIRSR600407-2"/>
    </source>
</evidence>
<evidence type="ECO:0000256" key="2">
    <source>
        <dbReference type="ARBA" id="ARBA00022801"/>
    </source>
</evidence>
<name>A0A9K3L7C4_9STRA</name>
<dbReference type="InterPro" id="IPR000407">
    <property type="entry name" value="GDA1_CD39_NTPase"/>
</dbReference>
<feature type="transmembrane region" description="Helical" evidence="6">
    <location>
        <begin position="589"/>
        <end position="610"/>
    </location>
</feature>
<dbReference type="OrthoDB" id="6372431at2759"/>
<gene>
    <name evidence="7" type="ORF">IV203_000906</name>
</gene>
<evidence type="ECO:0000256" key="5">
    <source>
        <dbReference type="SAM" id="MobiDB-lite"/>
    </source>
</evidence>
<comment type="caution">
    <text evidence="7">The sequence shown here is derived from an EMBL/GenBank/DDBJ whole genome shotgun (WGS) entry which is preliminary data.</text>
</comment>
<organism evidence="7 8">
    <name type="scientific">Nitzschia inconspicua</name>
    <dbReference type="NCBI Taxonomy" id="303405"/>
    <lineage>
        <taxon>Eukaryota</taxon>
        <taxon>Sar</taxon>
        <taxon>Stramenopiles</taxon>
        <taxon>Ochrophyta</taxon>
        <taxon>Bacillariophyta</taxon>
        <taxon>Bacillariophyceae</taxon>
        <taxon>Bacillariophycidae</taxon>
        <taxon>Bacillariales</taxon>
        <taxon>Bacillariaceae</taxon>
        <taxon>Nitzschia</taxon>
    </lineage>
</organism>
<dbReference type="AlphaFoldDB" id="A0A9K3L7C4"/>
<evidence type="ECO:0000313" key="7">
    <source>
        <dbReference type="EMBL" id="KAG7356220.1"/>
    </source>
</evidence>
<dbReference type="GO" id="GO:0016020">
    <property type="term" value="C:membrane"/>
    <property type="evidence" value="ECO:0007669"/>
    <property type="project" value="TreeGrafter"/>
</dbReference>
<keyword evidence="2" id="KW-0378">Hydrolase</keyword>
<keyword evidence="8" id="KW-1185">Reference proteome</keyword>
<dbReference type="EMBL" id="JAGRRH010000015">
    <property type="protein sequence ID" value="KAG7356220.1"/>
    <property type="molecule type" value="Genomic_DNA"/>
</dbReference>